<name>A0A8H6HZV1_9AGAR</name>
<keyword evidence="2" id="KW-0812">Transmembrane</keyword>
<feature type="region of interest" description="Disordered" evidence="1">
    <location>
        <begin position="325"/>
        <end position="383"/>
    </location>
</feature>
<organism evidence="4 5">
    <name type="scientific">Ephemerocybe angulata</name>
    <dbReference type="NCBI Taxonomy" id="980116"/>
    <lineage>
        <taxon>Eukaryota</taxon>
        <taxon>Fungi</taxon>
        <taxon>Dikarya</taxon>
        <taxon>Basidiomycota</taxon>
        <taxon>Agaricomycotina</taxon>
        <taxon>Agaricomycetes</taxon>
        <taxon>Agaricomycetidae</taxon>
        <taxon>Agaricales</taxon>
        <taxon>Agaricineae</taxon>
        <taxon>Psathyrellaceae</taxon>
        <taxon>Ephemerocybe</taxon>
    </lineage>
</organism>
<feature type="region of interest" description="Disordered" evidence="1">
    <location>
        <begin position="814"/>
        <end position="837"/>
    </location>
</feature>
<proteinExistence type="predicted"/>
<gene>
    <name evidence="4" type="ORF">DFP72DRAFT_1009068</name>
</gene>
<dbReference type="InterPro" id="IPR046496">
    <property type="entry name" value="DUF6589"/>
</dbReference>
<dbReference type="Proteomes" id="UP000521943">
    <property type="component" value="Unassembled WGS sequence"/>
</dbReference>
<accession>A0A8H6HZV1</accession>
<feature type="domain" description="DUF6589" evidence="3">
    <location>
        <begin position="536"/>
        <end position="992"/>
    </location>
</feature>
<keyword evidence="2" id="KW-1133">Transmembrane helix</keyword>
<feature type="transmembrane region" description="Helical" evidence="2">
    <location>
        <begin position="436"/>
        <end position="457"/>
    </location>
</feature>
<evidence type="ECO:0000313" key="5">
    <source>
        <dbReference type="Proteomes" id="UP000521943"/>
    </source>
</evidence>
<keyword evidence="2" id="KW-0472">Membrane</keyword>
<sequence>MDQAEENQGDPPRTPAPRINPLFSHLSAPSQEHVSIGNSHSLPVSPLPSAYLQDSTRPYSAIWYPPYTPYHTPISHESHPHTLNTPDPGPLIGVNKVPLRDIEAAFAKDLFADILDGAGKSTRRSTSFVWLQDSTLEDRILVALRCICWAGFEDLNAFLRPLFSKKFSEARHNGIARTIGKFLEGKGAVNNAVELVDLFHKHHLSSQAVKWRHPSPKFTVPWYARPPSIRLNPITDEELAVVNTTRNALLNWALMKVVAHIDKEATGLLTPAYGFVRAPQDVLSWDRMTSLSMIGIQETIAREAPALFTVLTTVATSPVSRKKAGVGIVPQRAPEPTQPEGEASRSDKDSDAMDVDEDVPLENVEDGDSSAFNPFEEERPGLSSGVPDKFLRDPWLGVTVAIQCLLFFRNKYAMVFAVFMGLFLFSCNVNRDIVSALGRIGLTVSYATIIAMLHVLAADTSTRLHSLASNLSTGSSQPSFLLLFDNINKMRRAWQPTIHHQDEMQNGTAATFIQLEDVPPNALKSEPVLDNLRKKARSALTVDDLLDDINWTHVDKAGAGTILRVWIKHVPDLARFKGDVTHLFEVDLAVTRLRLRKSTIIPMRPTGIDESTSNGILDVLRNLVLSQLNILPVWLQIWMIPICGDQMTIDRLRKLKRYMAKTDTPFDRCDWVIPIIQLWHLKWNWMKCIFRDHWSKELGKDVHGLRSDVGLIRREKFNADRVDFYPGHHILEDRFDALILDALRLSCEKKTKIITPENTYLLDCLPQYFGPGKPLEAITFDELKTMAERVYDQYLTFASAEMFHEAADETVEGVESEAVRSENMDPHGPTDEGDTETVVPNTDATLSNNIHFLRMTFWYLEMCAGIAEGDIGRVFEIIKLLRFSFWGAGSTNYGNELLEQACNFLYEFSDDLKTAIFNNYLVNPSGIPGHWFELDLLQEHFNYWLKRLFNSKSHDFDSRHLSEAVGLNIRGFSLLRDRFPSIFGFRRNKGKHTDPPVLVRLVQHFTLANVQVEVHNSR</sequence>
<dbReference type="OrthoDB" id="3240429at2759"/>
<feature type="transmembrane region" description="Helical" evidence="2">
    <location>
        <begin position="412"/>
        <end position="429"/>
    </location>
</feature>
<evidence type="ECO:0000256" key="1">
    <source>
        <dbReference type="SAM" id="MobiDB-lite"/>
    </source>
</evidence>
<feature type="compositionally biased region" description="Basic and acidic residues" evidence="1">
    <location>
        <begin position="342"/>
        <end position="351"/>
    </location>
</feature>
<feature type="region of interest" description="Disordered" evidence="1">
    <location>
        <begin position="1"/>
        <end position="23"/>
    </location>
</feature>
<protein>
    <recommendedName>
        <fullName evidence="3">DUF6589 domain-containing protein</fullName>
    </recommendedName>
</protein>
<dbReference type="EMBL" id="JACGCI010000032">
    <property type="protein sequence ID" value="KAF6754838.1"/>
    <property type="molecule type" value="Genomic_DNA"/>
</dbReference>
<feature type="compositionally biased region" description="Acidic residues" evidence="1">
    <location>
        <begin position="352"/>
        <end position="368"/>
    </location>
</feature>
<evidence type="ECO:0000259" key="3">
    <source>
        <dbReference type="Pfam" id="PF20231"/>
    </source>
</evidence>
<evidence type="ECO:0000313" key="4">
    <source>
        <dbReference type="EMBL" id="KAF6754838.1"/>
    </source>
</evidence>
<keyword evidence="5" id="KW-1185">Reference proteome</keyword>
<dbReference type="AlphaFoldDB" id="A0A8H6HZV1"/>
<comment type="caution">
    <text evidence="4">The sequence shown here is derived from an EMBL/GenBank/DDBJ whole genome shotgun (WGS) entry which is preliminary data.</text>
</comment>
<evidence type="ECO:0000256" key="2">
    <source>
        <dbReference type="SAM" id="Phobius"/>
    </source>
</evidence>
<feature type="compositionally biased region" description="Basic and acidic residues" evidence="1">
    <location>
        <begin position="817"/>
        <end position="830"/>
    </location>
</feature>
<dbReference type="Pfam" id="PF20231">
    <property type="entry name" value="DUF6589"/>
    <property type="match status" value="1"/>
</dbReference>
<reference evidence="4 5" key="1">
    <citation type="submission" date="2020-07" db="EMBL/GenBank/DDBJ databases">
        <title>Comparative genomics of pyrophilous fungi reveals a link between fire events and developmental genes.</title>
        <authorList>
            <consortium name="DOE Joint Genome Institute"/>
            <person name="Steindorff A.S."/>
            <person name="Carver A."/>
            <person name="Calhoun S."/>
            <person name="Stillman K."/>
            <person name="Liu H."/>
            <person name="Lipzen A."/>
            <person name="Pangilinan J."/>
            <person name="Labutti K."/>
            <person name="Bruns T.D."/>
            <person name="Grigoriev I.V."/>
        </authorList>
    </citation>
    <scope>NUCLEOTIDE SEQUENCE [LARGE SCALE GENOMIC DNA]</scope>
    <source>
        <strain evidence="4 5">CBS 144469</strain>
    </source>
</reference>